<gene>
    <name evidence="2" type="ORF">CTI11_10550</name>
</gene>
<dbReference type="AlphaFoldDB" id="A0A2G7T7Q9"/>
<organism evidence="2">
    <name type="scientific">Chryseobacterium sp. B5</name>
    <dbReference type="NCBI Taxonomy" id="2050562"/>
    <lineage>
        <taxon>Bacteria</taxon>
        <taxon>Pseudomonadati</taxon>
        <taxon>Bacteroidota</taxon>
        <taxon>Flavobacteriia</taxon>
        <taxon>Flavobacteriales</taxon>
        <taxon>Weeksellaceae</taxon>
        <taxon>Chryseobacterium group</taxon>
        <taxon>Chryseobacterium</taxon>
    </lineage>
</organism>
<keyword evidence="1" id="KW-0812">Transmembrane</keyword>
<proteinExistence type="predicted"/>
<name>A0A2G7T7Q9_9FLAO</name>
<evidence type="ECO:0008006" key="3">
    <source>
        <dbReference type="Google" id="ProtNLM"/>
    </source>
</evidence>
<evidence type="ECO:0000256" key="1">
    <source>
        <dbReference type="SAM" id="Phobius"/>
    </source>
</evidence>
<comment type="caution">
    <text evidence="2">The sequence shown here is derived from an EMBL/GenBank/DDBJ whole genome shotgun (WGS) entry which is preliminary data.</text>
</comment>
<sequence>MYLLGIAVLLTLLKLADIEPVASWSWYVILGAYGVTAAWWAWADTSGYTKRRAADKIEQRRLKRIEKNKEAMGTGTRSRSRR</sequence>
<protein>
    <recommendedName>
        <fullName evidence="3">TIGR04438 family Trp-rich protein</fullName>
    </recommendedName>
</protein>
<dbReference type="InterPro" id="IPR031044">
    <property type="entry name" value="Small_Trp_rich"/>
</dbReference>
<reference evidence="2" key="1">
    <citation type="submission" date="2017-10" db="EMBL/GenBank/DDBJ databases">
        <title>Chryseobacterium sp. B5 is a hydrocarbonoclastic and plant growth promoting bacterium.</title>
        <authorList>
            <person name="Thijs S."/>
            <person name="Gkorezis P."/>
            <person name="Van Hamme J."/>
        </authorList>
    </citation>
    <scope>NUCLEOTIDE SEQUENCE</scope>
    <source>
        <strain evidence="2">B5</strain>
    </source>
</reference>
<keyword evidence="1" id="KW-0472">Membrane</keyword>
<evidence type="ECO:0000313" key="2">
    <source>
        <dbReference type="EMBL" id="PII35919.1"/>
    </source>
</evidence>
<accession>A0A2G7T7Q9</accession>
<keyword evidence="1" id="KW-1133">Transmembrane helix</keyword>
<dbReference type="NCBIfam" id="TIGR04438">
    <property type="entry name" value="small_Trp_rich"/>
    <property type="match status" value="1"/>
</dbReference>
<feature type="transmembrane region" description="Helical" evidence="1">
    <location>
        <begin position="26"/>
        <end position="43"/>
    </location>
</feature>
<dbReference type="EMBL" id="PEKC01000030">
    <property type="protein sequence ID" value="PII35919.1"/>
    <property type="molecule type" value="Genomic_DNA"/>
</dbReference>